<dbReference type="EMBL" id="LSMT01000022">
    <property type="protein sequence ID" value="PFX32474.1"/>
    <property type="molecule type" value="Genomic_DNA"/>
</dbReference>
<dbReference type="GO" id="GO:0006883">
    <property type="term" value="P:intracellular sodium ion homeostasis"/>
    <property type="evidence" value="ECO:0007669"/>
    <property type="project" value="TreeGrafter"/>
</dbReference>
<protein>
    <submittedName>
        <fullName evidence="8">Sodium/potassium-transporting ATPase subunit beta-1</fullName>
    </submittedName>
</protein>
<evidence type="ECO:0000256" key="3">
    <source>
        <dbReference type="ARBA" id="ARBA00022692"/>
    </source>
</evidence>
<keyword evidence="9" id="KW-1185">Reference proteome</keyword>
<reference evidence="9" key="1">
    <citation type="journal article" date="2017" name="bioRxiv">
        <title>Comparative analysis of the genomes of Stylophora pistillata and Acropora digitifera provides evidence for extensive differences between species of corals.</title>
        <authorList>
            <person name="Voolstra C.R."/>
            <person name="Li Y."/>
            <person name="Liew Y.J."/>
            <person name="Baumgarten S."/>
            <person name="Zoccola D."/>
            <person name="Flot J.-F."/>
            <person name="Tambutte S."/>
            <person name="Allemand D."/>
            <person name="Aranda M."/>
        </authorList>
    </citation>
    <scope>NUCLEOTIDE SEQUENCE [LARGE SCALE GENOMIC DNA]</scope>
</reference>
<evidence type="ECO:0000256" key="4">
    <source>
        <dbReference type="ARBA" id="ARBA00022968"/>
    </source>
</evidence>
<keyword evidence="3 7" id="KW-0812">Transmembrane</keyword>
<sequence>MAYAKQGQEGKTRLERFQQTARDFGHFLYNKDGENGEVQVMGRNGKSWAKITVFFLIFYGCLAGFFASMLAIFMTTVPPREEGPKMTRYLAGKQGLVPVPFYEIKDYGNEKESYVDKINKLLQPYKDALESDDYNQNCTESEREKGSKPCAMDLSSLGPCYSNETDFEYGYDEEKPCIFMKINRVYKWVPEPKSGKDYVELSCIFHEGGSPNQLEIYPSDKPGFATSFYPYLSEENWLPPIAAIKVNTTSPAVIRCEAIAENIERSETYRLNRGATGRVRIEIKQK</sequence>
<comment type="similarity">
    <text evidence="2">Belongs to the X(+)/potassium ATPases subunit beta family.</text>
</comment>
<gene>
    <name evidence="8" type="primary">ATP1B1</name>
    <name evidence="8" type="ORF">AWC38_SpisGene2676</name>
</gene>
<dbReference type="Pfam" id="PF00287">
    <property type="entry name" value="Na_K-ATPase"/>
    <property type="match status" value="1"/>
</dbReference>
<dbReference type="GO" id="GO:1990573">
    <property type="term" value="P:potassium ion import across plasma membrane"/>
    <property type="evidence" value="ECO:0007669"/>
    <property type="project" value="TreeGrafter"/>
</dbReference>
<evidence type="ECO:0000313" key="8">
    <source>
        <dbReference type="EMBL" id="PFX32474.1"/>
    </source>
</evidence>
<dbReference type="GO" id="GO:0036376">
    <property type="term" value="P:sodium ion export across plasma membrane"/>
    <property type="evidence" value="ECO:0007669"/>
    <property type="project" value="TreeGrafter"/>
</dbReference>
<keyword evidence="6 7" id="KW-0472">Membrane</keyword>
<comment type="subcellular location">
    <subcellularLocation>
        <location evidence="1">Membrane</location>
        <topology evidence="1">Single-pass type II membrane protein</topology>
    </subcellularLocation>
</comment>
<dbReference type="PANTHER" id="PTHR11523:SF28">
    <property type="entry name" value="NA_K-ATPASE BETA SUBUNIT ISOFORM 4-RELATED"/>
    <property type="match status" value="1"/>
</dbReference>
<comment type="caution">
    <text evidence="8">The sequence shown here is derived from an EMBL/GenBank/DDBJ whole genome shotgun (WGS) entry which is preliminary data.</text>
</comment>
<evidence type="ECO:0000256" key="2">
    <source>
        <dbReference type="ARBA" id="ARBA00005876"/>
    </source>
</evidence>
<evidence type="ECO:0000256" key="5">
    <source>
        <dbReference type="ARBA" id="ARBA00022989"/>
    </source>
</evidence>
<evidence type="ECO:0000256" key="1">
    <source>
        <dbReference type="ARBA" id="ARBA00004606"/>
    </source>
</evidence>
<evidence type="ECO:0000256" key="7">
    <source>
        <dbReference type="SAM" id="Phobius"/>
    </source>
</evidence>
<dbReference type="Gene3D" id="2.60.40.1660">
    <property type="entry name" value="Na, k-atpase alpha subunit"/>
    <property type="match status" value="1"/>
</dbReference>
<keyword evidence="5 7" id="KW-1133">Transmembrane helix</keyword>
<dbReference type="STRING" id="50429.A0A2B4SP72"/>
<dbReference type="GO" id="GO:0030007">
    <property type="term" value="P:intracellular potassium ion homeostasis"/>
    <property type="evidence" value="ECO:0007669"/>
    <property type="project" value="TreeGrafter"/>
</dbReference>
<dbReference type="GO" id="GO:0001671">
    <property type="term" value="F:ATPase activator activity"/>
    <property type="evidence" value="ECO:0007669"/>
    <property type="project" value="TreeGrafter"/>
</dbReference>
<keyword evidence="4" id="KW-0735">Signal-anchor</keyword>
<dbReference type="OrthoDB" id="5912413at2759"/>
<accession>A0A2B4SP72</accession>
<organism evidence="8 9">
    <name type="scientific">Stylophora pistillata</name>
    <name type="common">Smooth cauliflower coral</name>
    <dbReference type="NCBI Taxonomy" id="50429"/>
    <lineage>
        <taxon>Eukaryota</taxon>
        <taxon>Metazoa</taxon>
        <taxon>Cnidaria</taxon>
        <taxon>Anthozoa</taxon>
        <taxon>Hexacorallia</taxon>
        <taxon>Scleractinia</taxon>
        <taxon>Astrocoeniina</taxon>
        <taxon>Pocilloporidae</taxon>
        <taxon>Stylophora</taxon>
    </lineage>
</organism>
<feature type="transmembrane region" description="Helical" evidence="7">
    <location>
        <begin position="51"/>
        <end position="74"/>
    </location>
</feature>
<dbReference type="PANTHER" id="PTHR11523">
    <property type="entry name" value="SODIUM/POTASSIUM-DEPENDENT ATPASE BETA SUBUNIT"/>
    <property type="match status" value="1"/>
</dbReference>
<dbReference type="AlphaFoldDB" id="A0A2B4SP72"/>
<evidence type="ECO:0000256" key="6">
    <source>
        <dbReference type="ARBA" id="ARBA00023136"/>
    </source>
</evidence>
<dbReference type="InterPro" id="IPR038702">
    <property type="entry name" value="Na/K_ATPase_sub_beta_sf"/>
</dbReference>
<evidence type="ECO:0000313" key="9">
    <source>
        <dbReference type="Proteomes" id="UP000225706"/>
    </source>
</evidence>
<proteinExistence type="inferred from homology"/>
<name>A0A2B4SP72_STYPI</name>
<dbReference type="InterPro" id="IPR000402">
    <property type="entry name" value="Na/K_ATPase_sub_beta"/>
</dbReference>
<dbReference type="Proteomes" id="UP000225706">
    <property type="component" value="Unassembled WGS sequence"/>
</dbReference>
<dbReference type="GO" id="GO:0005890">
    <property type="term" value="C:sodium:potassium-exchanging ATPase complex"/>
    <property type="evidence" value="ECO:0007669"/>
    <property type="project" value="InterPro"/>
</dbReference>